<organism evidence="7 8">
    <name type="scientific">Pedobacter psychrophilus</name>
    <dbReference type="NCBI Taxonomy" id="1826909"/>
    <lineage>
        <taxon>Bacteria</taxon>
        <taxon>Pseudomonadati</taxon>
        <taxon>Bacteroidota</taxon>
        <taxon>Sphingobacteriia</taxon>
        <taxon>Sphingobacteriales</taxon>
        <taxon>Sphingobacteriaceae</taxon>
        <taxon>Pedobacter</taxon>
    </lineage>
</organism>
<evidence type="ECO:0000256" key="2">
    <source>
        <dbReference type="ARBA" id="ARBA00008639"/>
    </source>
</evidence>
<keyword evidence="8" id="KW-1185">Reference proteome</keyword>
<proteinExistence type="inferred from homology"/>
<keyword evidence="3 5" id="KW-0663">Pyridoxal phosphate</keyword>
<gene>
    <name evidence="7" type="ORF">A5893_03675</name>
</gene>
<reference evidence="7 8" key="1">
    <citation type="submission" date="2016-04" db="EMBL/GenBank/DDBJ databases">
        <authorList>
            <person name="Evans L.H."/>
            <person name="Alamgir A."/>
            <person name="Owens N."/>
            <person name="Weber N.D."/>
            <person name="Virtaneva K."/>
            <person name="Barbian K."/>
            <person name="Babar A."/>
            <person name="Rosenke K."/>
        </authorList>
    </citation>
    <scope>NUCLEOTIDE SEQUENCE [LARGE SCALE GENOMIC DNA]</scope>
    <source>
        <strain evidence="7 8">CCM 8644</strain>
    </source>
</reference>
<comment type="similarity">
    <text evidence="2">Belongs to the ACC deaminase/D-cysteine desulfhydrase family.</text>
</comment>
<dbReference type="GO" id="GO:0019148">
    <property type="term" value="F:D-cysteine desulfhydrase activity"/>
    <property type="evidence" value="ECO:0007669"/>
    <property type="project" value="TreeGrafter"/>
</dbReference>
<dbReference type="OrthoDB" id="9801249at2"/>
<dbReference type="Proteomes" id="UP000078459">
    <property type="component" value="Unassembled WGS sequence"/>
</dbReference>
<dbReference type="PANTHER" id="PTHR43780">
    <property type="entry name" value="1-AMINOCYCLOPROPANE-1-CARBOXYLATE DEAMINASE-RELATED"/>
    <property type="match status" value="1"/>
</dbReference>
<accession>A0A179DN10</accession>
<evidence type="ECO:0000313" key="8">
    <source>
        <dbReference type="Proteomes" id="UP000078459"/>
    </source>
</evidence>
<comment type="cofactor">
    <cofactor evidence="1">
        <name>pyridoxal 5'-phosphate</name>
        <dbReference type="ChEBI" id="CHEBI:597326"/>
    </cofactor>
</comment>
<dbReference type="PIRSF" id="PIRSF006278">
    <property type="entry name" value="ACCD_DCysDesulf"/>
    <property type="match status" value="1"/>
</dbReference>
<dbReference type="Gene3D" id="3.40.50.1100">
    <property type="match status" value="2"/>
</dbReference>
<dbReference type="SUPFAM" id="SSF53686">
    <property type="entry name" value="Tryptophan synthase beta subunit-like PLP-dependent enzymes"/>
    <property type="match status" value="1"/>
</dbReference>
<evidence type="ECO:0000313" key="7">
    <source>
        <dbReference type="EMBL" id="OAQ42416.1"/>
    </source>
</evidence>
<dbReference type="EMBL" id="LWHJ01000011">
    <property type="protein sequence ID" value="OAQ42416.1"/>
    <property type="molecule type" value="Genomic_DNA"/>
</dbReference>
<evidence type="ECO:0000256" key="4">
    <source>
        <dbReference type="PIRSR" id="PIRSR006278-1"/>
    </source>
</evidence>
<comment type="caution">
    <text evidence="7">The sequence shown here is derived from an EMBL/GenBank/DDBJ whole genome shotgun (WGS) entry which is preliminary data.</text>
</comment>
<dbReference type="InterPro" id="IPR027278">
    <property type="entry name" value="ACCD_DCysDesulf"/>
</dbReference>
<dbReference type="Pfam" id="PF00291">
    <property type="entry name" value="PALP"/>
    <property type="match status" value="1"/>
</dbReference>
<feature type="domain" description="Tryptophan synthase beta chain-like PALP" evidence="6">
    <location>
        <begin position="23"/>
        <end position="280"/>
    </location>
</feature>
<name>A0A179DN10_9SPHI</name>
<feature type="modified residue" description="N6-(pyridoxal phosphate)lysine" evidence="5">
    <location>
        <position position="39"/>
    </location>
</feature>
<reference evidence="7 8" key="2">
    <citation type="submission" date="2016-06" db="EMBL/GenBank/DDBJ databases">
        <title>Pedobacter psychrophilus sp. nov., isolated from Antarctic fragmentary rock.</title>
        <authorList>
            <person name="Svec P."/>
        </authorList>
    </citation>
    <scope>NUCLEOTIDE SEQUENCE [LARGE SCALE GENOMIC DNA]</scope>
    <source>
        <strain evidence="7 8">CCM 8644</strain>
    </source>
</reference>
<sequence>MELKFNSIEEEINYPPISDFVSLSFKRDDLIHPFISGNKWRKLKFNLIKARELNKKHLVTYGGAYSNHLLASAAAGAKFNFKTSAFVRGEEANNPILNLCRLFGMNLIFVSREDYKNKAKLVSNNFNDNNEVYVLEEGGFGFEAEKGCREIITELKNNYDHIFCSAGTGATAAGIINQVSLSQLKTTVHIVSLLKGGEFLKTEIDKLLIHKIEYQLHTDYHFGGYAKTKPELINFIKDFTQQTGILIDPVYTSKTLFAIQDLASKNYFKKNDKVLMIHTGGLFGILGMMDKFI</sequence>
<feature type="active site" description="Nucleophile" evidence="4">
    <location>
        <position position="66"/>
    </location>
</feature>
<evidence type="ECO:0000256" key="1">
    <source>
        <dbReference type="ARBA" id="ARBA00001933"/>
    </source>
</evidence>
<evidence type="ECO:0000259" key="6">
    <source>
        <dbReference type="Pfam" id="PF00291"/>
    </source>
</evidence>
<evidence type="ECO:0000256" key="5">
    <source>
        <dbReference type="PIRSR" id="PIRSR006278-2"/>
    </source>
</evidence>
<dbReference type="STRING" id="1826909.A5893_03675"/>
<dbReference type="InterPro" id="IPR001926">
    <property type="entry name" value="TrpB-like_PALP"/>
</dbReference>
<evidence type="ECO:0000256" key="3">
    <source>
        <dbReference type="ARBA" id="ARBA00022898"/>
    </source>
</evidence>
<protein>
    <submittedName>
        <fullName evidence="7">1-aminocyclopropane-1-carboxylate deaminase</fullName>
    </submittedName>
</protein>
<dbReference type="InterPro" id="IPR036052">
    <property type="entry name" value="TrpB-like_PALP_sf"/>
</dbReference>
<dbReference type="AlphaFoldDB" id="A0A179DN10"/>
<dbReference type="PANTHER" id="PTHR43780:SF2">
    <property type="entry name" value="1-AMINOCYCLOPROPANE-1-CARBOXYLATE DEAMINASE-RELATED"/>
    <property type="match status" value="1"/>
</dbReference>